<evidence type="ECO:0000313" key="1">
    <source>
        <dbReference type="EMBL" id="QED30170.1"/>
    </source>
</evidence>
<dbReference type="Pfam" id="PF01202">
    <property type="entry name" value="SKI"/>
    <property type="match status" value="1"/>
</dbReference>
<gene>
    <name evidence="1" type="ORF">FRD01_23635</name>
</gene>
<sequence>MNCPRDFILFGHRTAGKSSLGRILSERGFEVIDLDCAIETKTGRSAANLVAENWQHFRRLETETLRDLLAQPQAETPRLIVCGAGIEEIPNHAIAVWIDRDGWEESARTERERLRPELSWEEEVEWMRQTREPRYQRWADLKVEIPRGRALERVADELEDLIVWTDSSSMLAPRTFVVPQSQAEVAKAEYLARRLNLAGVEIRSDLETSTSSPYLASLRGSNAAWLLEHLEAEAWDIDIDYFADALNSGVFETPPRRLILSTHPNILAESTLKNLRDCYEQLRPEWKVACEFKVAPRISGISGLAQALALWRGFDSAKTSFIPQGSNFVWLRFLKSFQNPLSYVRVGLSKARGNRPGPTPHDLQDLLPIWTLIPDPSFQALLGMPVQKSQGDWWHRRAALRAAQNHGYIKIPCEEAEFDILTKLLRDLGVHELSITTPLKSVAARVIGADRPINTLKFRGGTWMGTDTDEAGMRNALSGLPALEKRAAIVGQGDVSHAVSRSMKSEGWEVELVRGRADTAIGPVPLVINATGRELKRPVFTEVQIDLHYTSVAPSKAAIHLNGDRFFEGQAREQRVYWFQDGI</sequence>
<dbReference type="Gene3D" id="3.40.50.300">
    <property type="entry name" value="P-loop containing nucleotide triphosphate hydrolases"/>
    <property type="match status" value="1"/>
</dbReference>
<protein>
    <recommendedName>
        <fullName evidence="3">Shikimate kinase</fullName>
    </recommendedName>
</protein>
<proteinExistence type="predicted"/>
<evidence type="ECO:0000313" key="2">
    <source>
        <dbReference type="Proteomes" id="UP000321595"/>
    </source>
</evidence>
<dbReference type="EMBL" id="CP042467">
    <property type="protein sequence ID" value="QED30170.1"/>
    <property type="molecule type" value="Genomic_DNA"/>
</dbReference>
<dbReference type="InterPro" id="IPR046346">
    <property type="entry name" value="Aminoacid_DH-like_N_sf"/>
</dbReference>
<dbReference type="AlphaFoldDB" id="A0A5B8XX48"/>
<dbReference type="InterPro" id="IPR027417">
    <property type="entry name" value="P-loop_NTPase"/>
</dbReference>
<dbReference type="RefSeq" id="WP_146963624.1">
    <property type="nucleotide sequence ID" value="NZ_CP042467.1"/>
</dbReference>
<dbReference type="Proteomes" id="UP000321595">
    <property type="component" value="Chromosome"/>
</dbReference>
<dbReference type="Gene3D" id="3.40.50.720">
    <property type="entry name" value="NAD(P)-binding Rossmann-like Domain"/>
    <property type="match status" value="1"/>
</dbReference>
<dbReference type="KEGG" id="bbae:FRD01_23635"/>
<dbReference type="InterPro" id="IPR031322">
    <property type="entry name" value="Shikimate/glucono_kinase"/>
</dbReference>
<dbReference type="OrthoDB" id="9800332at2"/>
<dbReference type="PRINTS" id="PR01100">
    <property type="entry name" value="SHIKIMTKNASE"/>
</dbReference>
<dbReference type="Gene3D" id="3.40.50.10860">
    <property type="entry name" value="Leucine Dehydrogenase, chain A, domain 1"/>
    <property type="match status" value="1"/>
</dbReference>
<accession>A0A5B8XX48</accession>
<evidence type="ECO:0008006" key="3">
    <source>
        <dbReference type="Google" id="ProtNLM"/>
    </source>
</evidence>
<organism evidence="1 2">
    <name type="scientific">Microvenator marinus</name>
    <dbReference type="NCBI Taxonomy" id="2600177"/>
    <lineage>
        <taxon>Bacteria</taxon>
        <taxon>Deltaproteobacteria</taxon>
        <taxon>Bradymonadales</taxon>
        <taxon>Microvenatoraceae</taxon>
        <taxon>Microvenator</taxon>
    </lineage>
</organism>
<keyword evidence="2" id="KW-1185">Reference proteome</keyword>
<dbReference type="SUPFAM" id="SSF52540">
    <property type="entry name" value="P-loop containing nucleoside triphosphate hydrolases"/>
    <property type="match status" value="1"/>
</dbReference>
<dbReference type="SUPFAM" id="SSF53223">
    <property type="entry name" value="Aminoacid dehydrogenase-like, N-terminal domain"/>
    <property type="match status" value="1"/>
</dbReference>
<name>A0A5B8XX48_9DELT</name>
<reference evidence="1 2" key="1">
    <citation type="submission" date="2019-08" db="EMBL/GenBank/DDBJ databases">
        <authorList>
            <person name="Liang Q."/>
        </authorList>
    </citation>
    <scope>NUCLEOTIDE SEQUENCE [LARGE SCALE GENOMIC DNA]</scope>
    <source>
        <strain evidence="1 2">V1718</strain>
    </source>
</reference>